<protein>
    <recommendedName>
        <fullName evidence="4">SH3 domain-containing protein</fullName>
    </recommendedName>
</protein>
<dbReference type="Proteomes" id="UP000193560">
    <property type="component" value="Unassembled WGS sequence"/>
</dbReference>
<dbReference type="SUPFAM" id="SSF47473">
    <property type="entry name" value="EF-hand"/>
    <property type="match status" value="1"/>
</dbReference>
<feature type="compositionally biased region" description="Low complexity" evidence="3">
    <location>
        <begin position="315"/>
        <end position="343"/>
    </location>
</feature>
<keyword evidence="6" id="KW-1185">Reference proteome</keyword>
<dbReference type="SMART" id="SM00027">
    <property type="entry name" value="EH"/>
    <property type="match status" value="1"/>
</dbReference>
<dbReference type="InterPro" id="IPR000261">
    <property type="entry name" value="EH_dom"/>
</dbReference>
<feature type="region of interest" description="Disordered" evidence="3">
    <location>
        <begin position="74"/>
        <end position="124"/>
    </location>
</feature>
<dbReference type="PROSITE" id="PS50002">
    <property type="entry name" value="SH3"/>
    <property type="match status" value="1"/>
</dbReference>
<gene>
    <name evidence="5" type="ORF">BCR42DRAFT_411326</name>
</gene>
<keyword evidence="1 2" id="KW-0728">SH3 domain</keyword>
<feature type="compositionally biased region" description="Low complexity" evidence="3">
    <location>
        <begin position="614"/>
        <end position="639"/>
    </location>
</feature>
<dbReference type="CDD" id="cd00052">
    <property type="entry name" value="EH"/>
    <property type="match status" value="1"/>
</dbReference>
<dbReference type="EMBL" id="MCGE01000008">
    <property type="protein sequence ID" value="ORZ18641.1"/>
    <property type="molecule type" value="Genomic_DNA"/>
</dbReference>
<accession>A0A1X2ILK5</accession>
<proteinExistence type="predicted"/>
<feature type="region of interest" description="Disordered" evidence="3">
    <location>
        <begin position="549"/>
        <end position="662"/>
    </location>
</feature>
<feature type="region of interest" description="Disordered" evidence="3">
    <location>
        <begin position="200"/>
        <end position="410"/>
    </location>
</feature>
<dbReference type="STRING" id="90262.A0A1X2ILK5"/>
<feature type="compositionally biased region" description="Low complexity" evidence="3">
    <location>
        <begin position="365"/>
        <end position="410"/>
    </location>
</feature>
<dbReference type="Gene3D" id="2.30.30.40">
    <property type="entry name" value="SH3 Domains"/>
    <property type="match status" value="1"/>
</dbReference>
<feature type="compositionally biased region" description="Polar residues" evidence="3">
    <location>
        <begin position="344"/>
        <end position="355"/>
    </location>
</feature>
<feature type="compositionally biased region" description="Low complexity" evidence="3">
    <location>
        <begin position="206"/>
        <end position="216"/>
    </location>
</feature>
<dbReference type="InterPro" id="IPR036028">
    <property type="entry name" value="SH3-like_dom_sf"/>
</dbReference>
<feature type="compositionally biased region" description="Low complexity" evidence="3">
    <location>
        <begin position="82"/>
        <end position="124"/>
    </location>
</feature>
<feature type="domain" description="SH3" evidence="4">
    <location>
        <begin position="1"/>
        <end position="61"/>
    </location>
</feature>
<evidence type="ECO:0000256" key="1">
    <source>
        <dbReference type="ARBA" id="ARBA00022443"/>
    </source>
</evidence>
<feature type="region of interest" description="Disordered" evidence="3">
    <location>
        <begin position="155"/>
        <end position="187"/>
    </location>
</feature>
<dbReference type="SMART" id="SM00326">
    <property type="entry name" value="SH3"/>
    <property type="match status" value="1"/>
</dbReference>
<feature type="region of interest" description="Disordered" evidence="3">
    <location>
        <begin position="443"/>
        <end position="537"/>
    </location>
</feature>
<name>A0A1X2ILK5_9FUNG</name>
<organism evidence="5 6">
    <name type="scientific">Absidia repens</name>
    <dbReference type="NCBI Taxonomy" id="90262"/>
    <lineage>
        <taxon>Eukaryota</taxon>
        <taxon>Fungi</taxon>
        <taxon>Fungi incertae sedis</taxon>
        <taxon>Mucoromycota</taxon>
        <taxon>Mucoromycotina</taxon>
        <taxon>Mucoromycetes</taxon>
        <taxon>Mucorales</taxon>
        <taxon>Cunninghamellaceae</taxon>
        <taxon>Absidia</taxon>
    </lineage>
</organism>
<feature type="compositionally biased region" description="Low complexity" evidence="3">
    <location>
        <begin position="161"/>
        <end position="183"/>
    </location>
</feature>
<dbReference type="InterPro" id="IPR011992">
    <property type="entry name" value="EF-hand-dom_pair"/>
</dbReference>
<sequence length="737" mass="78631">MLNAIALYDCVADEEGELSFTEGTRFVDVVDSTEEDWLEGRIEGTSQRGLFPSNYVNVITVSSTPTVVKPIRKAPNSDASLSQSVSPPNSNISSSWSVISNTPTTTTPTTTDINSSDTSTSKSTRLNAFESAMQTPSSSKYSDIAATLMNKRTMPKPTMVSTSSNATTNSNTSTSIAATNDNNKSSSTARTFVLPTLSPVQQQARARSFSASSTTTPAPPTSLKPSALRQDLRKTAQLDTSWRTKLDNGSSPTTVTNTIQHPLLNPPTDNKVNIIGTHGNDDEDMEEEDGYQLIKPSQLRKQQQRQQQGKDFGKLNTSTTLPLSSSVSTSALPSQKSSASSKTRLQTLPSSSTTHLAKLPSRPVSNANRQSKSRSSSTRTNSASQVKSIDSTTPTPTDSSRSNTNKTNNSTAIVAASNKTAPSLKPKPPQLNNLPKTSVMITKERSASNPPPIQPKSFSNDIQRPSKPIVESKPLFPLATTQAEKKGTTTKTPPLPPLGARGGVALPGLGKKNSAPILPTRPSAATNKPISSSSGSAIDDIFKDKQHLDENTNLKPSQLLTTQRARSSTNPSFATRPLIDITNGNGSGSRNLSSTALDTPIDGAIRSPPPPPAAAATTTTTTSTKSSSSSPAIPLIIKQAPPPPPPSRQVNNNSNKKESGAHTRYDGLFDTIQDDGYVDGLTTQVIWGKSRLPYDILAGIWQQCDQQKSGLLDRQRFIHGMQLIDSHLAKNRTSTTS</sequence>
<dbReference type="InterPro" id="IPR001452">
    <property type="entry name" value="SH3_domain"/>
</dbReference>
<evidence type="ECO:0000256" key="2">
    <source>
        <dbReference type="PROSITE-ProRule" id="PRU00192"/>
    </source>
</evidence>
<feature type="compositionally biased region" description="Polar residues" evidence="3">
    <location>
        <begin position="553"/>
        <end position="573"/>
    </location>
</feature>
<dbReference type="SUPFAM" id="SSF50044">
    <property type="entry name" value="SH3-domain"/>
    <property type="match status" value="1"/>
</dbReference>
<feature type="compositionally biased region" description="Polar residues" evidence="3">
    <location>
        <begin position="247"/>
        <end position="260"/>
    </location>
</feature>
<dbReference type="OrthoDB" id="1716625at2759"/>
<evidence type="ECO:0000256" key="3">
    <source>
        <dbReference type="SAM" id="MobiDB-lite"/>
    </source>
</evidence>
<comment type="caution">
    <text evidence="5">The sequence shown here is derived from an EMBL/GenBank/DDBJ whole genome shotgun (WGS) entry which is preliminary data.</text>
</comment>
<reference evidence="5 6" key="1">
    <citation type="submission" date="2016-07" db="EMBL/GenBank/DDBJ databases">
        <title>Pervasive Adenine N6-methylation of Active Genes in Fungi.</title>
        <authorList>
            <consortium name="DOE Joint Genome Institute"/>
            <person name="Mondo S.J."/>
            <person name="Dannebaum R.O."/>
            <person name="Kuo R.C."/>
            <person name="Labutti K."/>
            <person name="Haridas S."/>
            <person name="Kuo A."/>
            <person name="Salamov A."/>
            <person name="Ahrendt S.R."/>
            <person name="Lipzen A."/>
            <person name="Sullivan W."/>
            <person name="Andreopoulos W.B."/>
            <person name="Clum A."/>
            <person name="Lindquist E."/>
            <person name="Daum C."/>
            <person name="Ramamoorthy G.K."/>
            <person name="Gryganskyi A."/>
            <person name="Culley D."/>
            <person name="Magnuson J.K."/>
            <person name="James T.Y."/>
            <person name="O'Malley M.A."/>
            <person name="Stajich J.E."/>
            <person name="Spatafora J.W."/>
            <person name="Visel A."/>
            <person name="Grigoriev I.V."/>
        </authorList>
    </citation>
    <scope>NUCLEOTIDE SEQUENCE [LARGE SCALE GENOMIC DNA]</scope>
    <source>
        <strain evidence="5 6">NRRL 1336</strain>
    </source>
</reference>
<feature type="compositionally biased region" description="Basic and acidic residues" evidence="3">
    <location>
        <begin position="230"/>
        <end position="246"/>
    </location>
</feature>
<feature type="compositionally biased region" description="Acidic residues" evidence="3">
    <location>
        <begin position="281"/>
        <end position="290"/>
    </location>
</feature>
<dbReference type="AlphaFoldDB" id="A0A1X2ILK5"/>
<dbReference type="Gene3D" id="1.10.238.10">
    <property type="entry name" value="EF-hand"/>
    <property type="match status" value="1"/>
</dbReference>
<dbReference type="Pfam" id="PF00018">
    <property type="entry name" value="SH3_1"/>
    <property type="match status" value="1"/>
</dbReference>
<evidence type="ECO:0000259" key="4">
    <source>
        <dbReference type="PROSITE" id="PS50002"/>
    </source>
</evidence>
<evidence type="ECO:0000313" key="6">
    <source>
        <dbReference type="Proteomes" id="UP000193560"/>
    </source>
</evidence>
<evidence type="ECO:0000313" key="5">
    <source>
        <dbReference type="EMBL" id="ORZ18641.1"/>
    </source>
</evidence>
<dbReference type="Pfam" id="PF12763">
    <property type="entry name" value="EH"/>
    <property type="match status" value="1"/>
</dbReference>